<proteinExistence type="inferred from homology"/>
<dbReference type="InterPro" id="IPR036291">
    <property type="entry name" value="NAD(P)-bd_dom_sf"/>
</dbReference>
<evidence type="ECO:0000313" key="4">
    <source>
        <dbReference type="Proteomes" id="UP001222770"/>
    </source>
</evidence>
<keyword evidence="2" id="KW-0560">Oxidoreductase</keyword>
<name>A0ABT6CN85_9SPHN</name>
<dbReference type="Gene3D" id="3.40.50.720">
    <property type="entry name" value="NAD(P)-binding Rossmann-like Domain"/>
    <property type="match status" value="1"/>
</dbReference>
<dbReference type="PANTHER" id="PTHR43639:SF1">
    <property type="entry name" value="SHORT-CHAIN DEHYDROGENASE_REDUCTASE FAMILY PROTEIN"/>
    <property type="match status" value="1"/>
</dbReference>
<accession>A0ABT6CN85</accession>
<dbReference type="RefSeq" id="WP_277280343.1">
    <property type="nucleotide sequence ID" value="NZ_JAROCY010000026.1"/>
</dbReference>
<gene>
    <name evidence="3" type="ORF">POM99_19410</name>
</gene>
<organism evidence="3 4">
    <name type="scientific">Novosphingobium cyanobacteriorum</name>
    <dbReference type="NCBI Taxonomy" id="3024215"/>
    <lineage>
        <taxon>Bacteria</taxon>
        <taxon>Pseudomonadati</taxon>
        <taxon>Pseudomonadota</taxon>
        <taxon>Alphaproteobacteria</taxon>
        <taxon>Sphingomonadales</taxon>
        <taxon>Sphingomonadaceae</taxon>
        <taxon>Novosphingobium</taxon>
    </lineage>
</organism>
<evidence type="ECO:0000256" key="1">
    <source>
        <dbReference type="ARBA" id="ARBA00006484"/>
    </source>
</evidence>
<evidence type="ECO:0000256" key="2">
    <source>
        <dbReference type="ARBA" id="ARBA00023002"/>
    </source>
</evidence>
<dbReference type="PRINTS" id="PR00081">
    <property type="entry name" value="GDHRDH"/>
</dbReference>
<dbReference type="CDD" id="cd05233">
    <property type="entry name" value="SDR_c"/>
    <property type="match status" value="1"/>
</dbReference>
<sequence>MLDEKANLGGKVAALLGGGGGLGAAATLALARMGVDIAVLDKDGAALEETRAQVEALGRRCYAFEGDVLSSDDVKTFYENVGTRFDRLDIVVNVAGGVRQRDFLTSTEEQDAEDIRRNFGYVIQSIRLAVPLIERGGHGRGGSIINYTTIEAYRGAASFSVYAGAKAANANLRRALAVEFGRRRIRVNEITPDTTPSAGNANALLPELAATMIDTPMETLTAAMAMYIPRGESASAEDLADTVVFLASDLSRAITGVNIHVDGGTSAAMGFINWPGGGYCPAPLGESLSLLFPPK</sequence>
<dbReference type="Proteomes" id="UP001222770">
    <property type="component" value="Unassembled WGS sequence"/>
</dbReference>
<comment type="caution">
    <text evidence="3">The sequence shown here is derived from an EMBL/GenBank/DDBJ whole genome shotgun (WGS) entry which is preliminary data.</text>
</comment>
<dbReference type="EMBL" id="JAROCY010000026">
    <property type="protein sequence ID" value="MDF8335380.1"/>
    <property type="molecule type" value="Genomic_DNA"/>
</dbReference>
<dbReference type="PANTHER" id="PTHR43639">
    <property type="entry name" value="OXIDOREDUCTASE, SHORT-CHAIN DEHYDROGENASE/REDUCTASE FAMILY (AFU_ORTHOLOGUE AFUA_5G02870)"/>
    <property type="match status" value="1"/>
</dbReference>
<reference evidence="3 4" key="1">
    <citation type="submission" date="2023-03" db="EMBL/GenBank/DDBJ databases">
        <title>Novosphingobium cyanobacteriorum sp. nov., isolated from a eutrophic reservoir during the Microcystis bloom period.</title>
        <authorList>
            <person name="Kang M."/>
            <person name="Le V."/>
            <person name="Ko S.-R."/>
            <person name="Lee S.-A."/>
            <person name="Ahn C.-Y."/>
        </authorList>
    </citation>
    <scope>NUCLEOTIDE SEQUENCE [LARGE SCALE GENOMIC DNA]</scope>
    <source>
        <strain evidence="3 4">HBC54</strain>
    </source>
</reference>
<dbReference type="InterPro" id="IPR002347">
    <property type="entry name" value="SDR_fam"/>
</dbReference>
<keyword evidence="4" id="KW-1185">Reference proteome</keyword>
<evidence type="ECO:0000313" key="3">
    <source>
        <dbReference type="EMBL" id="MDF8335380.1"/>
    </source>
</evidence>
<dbReference type="Pfam" id="PF13561">
    <property type="entry name" value="adh_short_C2"/>
    <property type="match status" value="1"/>
</dbReference>
<comment type="similarity">
    <text evidence="1">Belongs to the short-chain dehydrogenases/reductases (SDR) family.</text>
</comment>
<dbReference type="PRINTS" id="PR00080">
    <property type="entry name" value="SDRFAMILY"/>
</dbReference>
<dbReference type="SUPFAM" id="SSF51735">
    <property type="entry name" value="NAD(P)-binding Rossmann-fold domains"/>
    <property type="match status" value="1"/>
</dbReference>
<protein>
    <submittedName>
        <fullName evidence="3">SDR family oxidoreductase</fullName>
    </submittedName>
</protein>